<dbReference type="OrthoDB" id="2544694at2759"/>
<name>C5G118_ARTOC</name>
<dbReference type="OMA" id="YVGHSRY"/>
<evidence type="ECO:0000313" key="2">
    <source>
        <dbReference type="Proteomes" id="UP000002035"/>
    </source>
</evidence>
<dbReference type="HOGENOM" id="CLU_1723633_0_0_1"/>
<dbReference type="Gene3D" id="2.40.160.20">
    <property type="match status" value="1"/>
</dbReference>
<dbReference type="VEuPathDB" id="FungiDB:MCYG_08640"/>
<dbReference type="GeneID" id="9224023"/>
<dbReference type="AlphaFoldDB" id="C5G118"/>
<evidence type="ECO:0000313" key="1">
    <source>
        <dbReference type="EMBL" id="EEQ35821.1"/>
    </source>
</evidence>
<protein>
    <submittedName>
        <fullName evidence="1">Uncharacterized protein</fullName>
    </submittedName>
</protein>
<accession>C5G118</accession>
<sequence>METPGQAAFPCLQPALYMRVCVPLFLIHVGEHSPQGFIRSVDGFKPYINATITFGSDWLSPGSLDLLPRMNMIGLAENHDGIPFAFRFDGIVAMAKDNAATPTPNICGVAPKAAPFGYSTTNHTFSTGHESFQEMLNYSYVGHSRYTVSGNGILVECFVSRLTHIY</sequence>
<dbReference type="RefSeq" id="XP_002842809.1">
    <property type="nucleotide sequence ID" value="XM_002842763.1"/>
</dbReference>
<organism evidence="1 2">
    <name type="scientific">Arthroderma otae (strain ATCC MYA-4605 / CBS 113480)</name>
    <name type="common">Microsporum canis</name>
    <dbReference type="NCBI Taxonomy" id="554155"/>
    <lineage>
        <taxon>Eukaryota</taxon>
        <taxon>Fungi</taxon>
        <taxon>Dikarya</taxon>
        <taxon>Ascomycota</taxon>
        <taxon>Pezizomycotina</taxon>
        <taxon>Eurotiomycetes</taxon>
        <taxon>Eurotiomycetidae</taxon>
        <taxon>Onygenales</taxon>
        <taxon>Arthrodermataceae</taxon>
        <taxon>Microsporum</taxon>
    </lineage>
</organism>
<dbReference type="Pfam" id="PF11578">
    <property type="entry name" value="DUF3237"/>
    <property type="match status" value="1"/>
</dbReference>
<dbReference type="eggNOG" id="ENOG502SUAX">
    <property type="taxonomic scope" value="Eukaryota"/>
</dbReference>
<dbReference type="EMBL" id="DS995709">
    <property type="protein sequence ID" value="EEQ35821.1"/>
    <property type="molecule type" value="Genomic_DNA"/>
</dbReference>
<proteinExistence type="predicted"/>
<keyword evidence="2" id="KW-1185">Reference proteome</keyword>
<reference evidence="2" key="1">
    <citation type="journal article" date="2012" name="MBio">
        <title>Comparative genome analysis of Trichophyton rubrum and related dermatophytes reveals candidate genes involved in infection.</title>
        <authorList>
            <person name="Martinez D.A."/>
            <person name="Oliver B.G."/>
            <person name="Graeser Y."/>
            <person name="Goldberg J.M."/>
            <person name="Li W."/>
            <person name="Martinez-Rossi N.M."/>
            <person name="Monod M."/>
            <person name="Shelest E."/>
            <person name="Barton R.C."/>
            <person name="Birch E."/>
            <person name="Brakhage A.A."/>
            <person name="Chen Z."/>
            <person name="Gurr S.J."/>
            <person name="Heiman D."/>
            <person name="Heitman J."/>
            <person name="Kosti I."/>
            <person name="Rossi A."/>
            <person name="Saif S."/>
            <person name="Samalova M."/>
            <person name="Saunders C.W."/>
            <person name="Shea T."/>
            <person name="Summerbell R.C."/>
            <person name="Xu J."/>
            <person name="Young S."/>
            <person name="Zeng Q."/>
            <person name="Birren B.W."/>
            <person name="Cuomo C.A."/>
            <person name="White T.C."/>
        </authorList>
    </citation>
    <scope>NUCLEOTIDE SEQUENCE [LARGE SCALE GENOMIC DNA]</scope>
    <source>
        <strain evidence="2">ATCC MYA-4605 / CBS 113480</strain>
    </source>
</reference>
<dbReference type="Proteomes" id="UP000002035">
    <property type="component" value="Unassembled WGS sequence"/>
</dbReference>
<gene>
    <name evidence="1" type="ORF">MCYG_08640</name>
</gene>